<dbReference type="RefSeq" id="WP_115879403.1">
    <property type="nucleotide sequence ID" value="NZ_QTTQ01000010.1"/>
</dbReference>
<organism evidence="1 2">
    <name type="scientific">Lutibacter oceani</name>
    <dbReference type="NCBI Taxonomy" id="1853311"/>
    <lineage>
        <taxon>Bacteria</taxon>
        <taxon>Pseudomonadati</taxon>
        <taxon>Bacteroidota</taxon>
        <taxon>Flavobacteriia</taxon>
        <taxon>Flavobacteriales</taxon>
        <taxon>Flavobacteriaceae</taxon>
        <taxon>Lutibacter</taxon>
    </lineage>
</organism>
<dbReference type="AlphaFoldDB" id="A0A3D9RPE3"/>
<dbReference type="Proteomes" id="UP000256429">
    <property type="component" value="Unassembled WGS sequence"/>
</dbReference>
<dbReference type="EMBL" id="QTTQ01000010">
    <property type="protein sequence ID" value="REE81803.1"/>
    <property type="molecule type" value="Genomic_DNA"/>
</dbReference>
<name>A0A3D9RPE3_9FLAO</name>
<protein>
    <submittedName>
        <fullName evidence="1">Uncharacterized protein</fullName>
    </submittedName>
</protein>
<keyword evidence="2" id="KW-1185">Reference proteome</keyword>
<accession>A0A3D9RPE3</accession>
<reference evidence="1 2" key="1">
    <citation type="submission" date="2018-08" db="EMBL/GenBank/DDBJ databases">
        <title>Genomic Encyclopedia of Type Strains, Phase III (KMG-III): the genomes of soil and plant-associated and newly described type strains.</title>
        <authorList>
            <person name="Whitman W."/>
        </authorList>
    </citation>
    <scope>NUCLEOTIDE SEQUENCE [LARGE SCALE GENOMIC DNA]</scope>
    <source>
        <strain evidence="1 2">325-5</strain>
    </source>
</reference>
<gene>
    <name evidence="1" type="ORF">BX611_1340</name>
</gene>
<evidence type="ECO:0000313" key="1">
    <source>
        <dbReference type="EMBL" id="REE81803.1"/>
    </source>
</evidence>
<evidence type="ECO:0000313" key="2">
    <source>
        <dbReference type="Proteomes" id="UP000256429"/>
    </source>
</evidence>
<comment type="caution">
    <text evidence="1">The sequence shown here is derived from an EMBL/GenBank/DDBJ whole genome shotgun (WGS) entry which is preliminary data.</text>
</comment>
<dbReference type="OrthoDB" id="871919at2"/>
<proteinExistence type="predicted"/>
<sequence>MKALKFSFIILFVLCTSSIIGQNKKESYLSTAINYISDAVFMGRKDSIAAPYLYPTIAYNHKSGFYGKGSFSYLTQPDESRIDLYLFTAGFDFKKNKLSGDFSVTKYFFNNDSYNVISEVTADISASLSYDFKILNLTVNTSNYLSNNENSDFFLSSEISHDFLTSNNKFQISPTAGIYLGSQNFYEEYYINSRIRDRKNNYSENTSETITEVVIEKSESFNLMAIEVSLPMWYSEDSFTVSFLPALVFPQNEATILNEETLVKEELDNVFYWMVGISYKFQ</sequence>